<reference evidence="12 13" key="1">
    <citation type="submission" date="2020-08" db="EMBL/GenBank/DDBJ databases">
        <title>Sequencing the genomes of 1000 actinobacteria strains.</title>
        <authorList>
            <person name="Klenk H.-P."/>
        </authorList>
    </citation>
    <scope>NUCLEOTIDE SEQUENCE [LARGE SCALE GENOMIC DNA]</scope>
    <source>
        <strain evidence="12 13">DSM 105783</strain>
    </source>
</reference>
<keyword evidence="6 8" id="KW-0378">Hydrolase</keyword>
<evidence type="ECO:0000313" key="12">
    <source>
        <dbReference type="EMBL" id="MBB5512326.1"/>
    </source>
</evidence>
<dbReference type="NCBIfam" id="NF003592">
    <property type="entry name" value="PRK05254.1-5"/>
    <property type="match status" value="1"/>
</dbReference>
<dbReference type="EC" id="3.2.2.27" evidence="4 8"/>
<dbReference type="GO" id="GO:0004844">
    <property type="term" value="F:uracil DNA N-glycosylase activity"/>
    <property type="evidence" value="ECO:0007669"/>
    <property type="project" value="UniProtKB-UniRule"/>
</dbReference>
<dbReference type="InterPro" id="IPR036895">
    <property type="entry name" value="Uracil-DNA_glycosylase-like_sf"/>
</dbReference>
<dbReference type="GO" id="GO:0097510">
    <property type="term" value="P:base-excision repair, AP site formation via deaminated base removal"/>
    <property type="evidence" value="ECO:0007669"/>
    <property type="project" value="TreeGrafter"/>
</dbReference>
<keyword evidence="7 8" id="KW-0234">DNA repair</keyword>
<evidence type="ECO:0000256" key="3">
    <source>
        <dbReference type="ARBA" id="ARBA00008184"/>
    </source>
</evidence>
<evidence type="ECO:0000256" key="1">
    <source>
        <dbReference type="ARBA" id="ARBA00001400"/>
    </source>
</evidence>
<dbReference type="CDD" id="cd10027">
    <property type="entry name" value="UDG-F1-like"/>
    <property type="match status" value="1"/>
</dbReference>
<comment type="catalytic activity">
    <reaction evidence="1 8">
        <text>Hydrolyzes single-stranded DNA or mismatched double-stranded DNA and polynucleotides, releasing free uracil.</text>
        <dbReference type="EC" id="3.2.2.27"/>
    </reaction>
</comment>
<keyword evidence="8" id="KW-0963">Cytoplasm</keyword>
<dbReference type="PANTHER" id="PTHR11264:SF0">
    <property type="entry name" value="URACIL-DNA GLYCOSYLASE"/>
    <property type="match status" value="1"/>
</dbReference>
<dbReference type="RefSeq" id="WP_183664244.1">
    <property type="nucleotide sequence ID" value="NZ_BAAARH010000015.1"/>
</dbReference>
<feature type="compositionally biased region" description="Polar residues" evidence="10">
    <location>
        <begin position="41"/>
        <end position="53"/>
    </location>
</feature>
<protein>
    <recommendedName>
        <fullName evidence="4 8">Uracil-DNA glycosylase</fullName>
        <shortName evidence="8">UDG</shortName>
        <ecNumber evidence="4 8">3.2.2.27</ecNumber>
    </recommendedName>
</protein>
<evidence type="ECO:0000256" key="5">
    <source>
        <dbReference type="ARBA" id="ARBA00022763"/>
    </source>
</evidence>
<evidence type="ECO:0000256" key="2">
    <source>
        <dbReference type="ARBA" id="ARBA00002631"/>
    </source>
</evidence>
<comment type="function">
    <text evidence="2 8">Excises uracil residues from the DNA which can arise as a result of misincorporation of dUMP residues by DNA polymerase or due to deamination of cytosine.</text>
</comment>
<sequence length="262" mass="28109">MTVGTFLGGFDVSAVHPHWLPLLERFEPQLTQIAARISARGVTSQGRTSQDRNSQYDDASRLPASAPAYLPAPERVFASLAMAPSAVRAVVLGQDPYPTPGHAIGLAFATERHVRPLPRSLSNVYKELHDDMGIAPAEHGDLTVWVDQGVLLLNRVLTVAPGQAGAHQKMGWEEVTSAIVSEVASMGNPLVGILWGKPAQTLAPLFGSTPLIQSAHPSPLSARRGFFGSCPFSRTNQYLVEQGAEPIDWQIPAGDAQASLFY</sequence>
<dbReference type="PROSITE" id="PS00130">
    <property type="entry name" value="U_DNA_GLYCOSYLASE"/>
    <property type="match status" value="1"/>
</dbReference>
<proteinExistence type="inferred from homology"/>
<keyword evidence="12" id="KW-0326">Glycosidase</keyword>
<evidence type="ECO:0000259" key="11">
    <source>
        <dbReference type="SMART" id="SM00986"/>
    </source>
</evidence>
<gene>
    <name evidence="8" type="primary">ung</name>
    <name evidence="12" type="ORF">HD598_001013</name>
</gene>
<dbReference type="InterPro" id="IPR018085">
    <property type="entry name" value="Ura-DNA_Glyclase_AS"/>
</dbReference>
<accession>A0A7W8TVJ9</accession>
<dbReference type="GO" id="GO:0005737">
    <property type="term" value="C:cytoplasm"/>
    <property type="evidence" value="ECO:0007669"/>
    <property type="project" value="UniProtKB-SubCell"/>
</dbReference>
<evidence type="ECO:0000256" key="8">
    <source>
        <dbReference type="HAMAP-Rule" id="MF_00148"/>
    </source>
</evidence>
<evidence type="ECO:0000256" key="9">
    <source>
        <dbReference type="PROSITE-ProRule" id="PRU10072"/>
    </source>
</evidence>
<dbReference type="InterPro" id="IPR005122">
    <property type="entry name" value="Uracil-DNA_glycosylase-like"/>
</dbReference>
<dbReference type="EMBL" id="JACHDR010000001">
    <property type="protein sequence ID" value="MBB5512326.1"/>
    <property type="molecule type" value="Genomic_DNA"/>
</dbReference>
<dbReference type="SMART" id="SM00986">
    <property type="entry name" value="UDG"/>
    <property type="match status" value="1"/>
</dbReference>
<evidence type="ECO:0000256" key="6">
    <source>
        <dbReference type="ARBA" id="ARBA00022801"/>
    </source>
</evidence>
<dbReference type="SMART" id="SM00987">
    <property type="entry name" value="UreE_C"/>
    <property type="match status" value="1"/>
</dbReference>
<dbReference type="AlphaFoldDB" id="A0A7W8TVJ9"/>
<dbReference type="PANTHER" id="PTHR11264">
    <property type="entry name" value="URACIL-DNA GLYCOSYLASE"/>
    <property type="match status" value="1"/>
</dbReference>
<evidence type="ECO:0000313" key="13">
    <source>
        <dbReference type="Proteomes" id="UP000580797"/>
    </source>
</evidence>
<dbReference type="HAMAP" id="MF_00148">
    <property type="entry name" value="UDG"/>
    <property type="match status" value="1"/>
</dbReference>
<comment type="subcellular location">
    <subcellularLocation>
        <location evidence="8">Cytoplasm</location>
    </subcellularLocation>
</comment>
<dbReference type="Pfam" id="PF03167">
    <property type="entry name" value="UDG"/>
    <property type="match status" value="1"/>
</dbReference>
<organism evidence="12 13">
    <name type="scientific">Neomicrococcus aestuarii</name>
    <dbReference type="NCBI Taxonomy" id="556325"/>
    <lineage>
        <taxon>Bacteria</taxon>
        <taxon>Bacillati</taxon>
        <taxon>Actinomycetota</taxon>
        <taxon>Actinomycetes</taxon>
        <taxon>Micrococcales</taxon>
        <taxon>Micrococcaceae</taxon>
        <taxon>Neomicrococcus</taxon>
    </lineage>
</organism>
<feature type="domain" description="Uracil-DNA glycosylase-like" evidence="11">
    <location>
        <begin position="80"/>
        <end position="239"/>
    </location>
</feature>
<comment type="caution">
    <text evidence="12">The sequence shown here is derived from an EMBL/GenBank/DDBJ whole genome shotgun (WGS) entry which is preliminary data.</text>
</comment>
<dbReference type="NCBIfam" id="NF003588">
    <property type="entry name" value="PRK05254.1-1"/>
    <property type="match status" value="1"/>
</dbReference>
<keyword evidence="5 8" id="KW-0227">DNA damage</keyword>
<dbReference type="InterPro" id="IPR002043">
    <property type="entry name" value="UDG_fam1"/>
</dbReference>
<feature type="region of interest" description="Disordered" evidence="10">
    <location>
        <begin position="39"/>
        <end position="60"/>
    </location>
</feature>
<comment type="similarity">
    <text evidence="3 8">Belongs to the uracil-DNA glycosylase (UDG) superfamily. UNG family.</text>
</comment>
<evidence type="ECO:0000256" key="4">
    <source>
        <dbReference type="ARBA" id="ARBA00012030"/>
    </source>
</evidence>
<evidence type="ECO:0000256" key="7">
    <source>
        <dbReference type="ARBA" id="ARBA00023204"/>
    </source>
</evidence>
<feature type="active site" description="Proton acceptor" evidence="8 9">
    <location>
        <position position="95"/>
    </location>
</feature>
<dbReference type="Gene3D" id="3.40.470.10">
    <property type="entry name" value="Uracil-DNA glycosylase-like domain"/>
    <property type="match status" value="1"/>
</dbReference>
<name>A0A7W8TVJ9_9MICC</name>
<dbReference type="SUPFAM" id="SSF52141">
    <property type="entry name" value="Uracil-DNA glycosylase-like"/>
    <property type="match status" value="1"/>
</dbReference>
<dbReference type="Proteomes" id="UP000580797">
    <property type="component" value="Unassembled WGS sequence"/>
</dbReference>
<evidence type="ECO:0000256" key="10">
    <source>
        <dbReference type="SAM" id="MobiDB-lite"/>
    </source>
</evidence>